<dbReference type="InterPro" id="IPR035979">
    <property type="entry name" value="RBD_domain_sf"/>
</dbReference>
<proteinExistence type="predicted"/>
<dbReference type="InterPro" id="IPR000504">
    <property type="entry name" value="RRM_dom"/>
</dbReference>
<dbReference type="SMART" id="SM00343">
    <property type="entry name" value="ZnF_C2HC"/>
    <property type="match status" value="1"/>
</dbReference>
<evidence type="ECO:0000256" key="4">
    <source>
        <dbReference type="SAM" id="MobiDB-lite"/>
    </source>
</evidence>
<feature type="region of interest" description="Disordered" evidence="4">
    <location>
        <begin position="408"/>
        <end position="466"/>
    </location>
</feature>
<keyword evidence="1 3" id="KW-0694">RNA-binding</keyword>
<protein>
    <submittedName>
        <fullName evidence="7">Protein gar2</fullName>
    </submittedName>
</protein>
<name>A0AAW2MPW6_9LAMI</name>
<dbReference type="Gene3D" id="3.30.70.330">
    <property type="match status" value="2"/>
</dbReference>
<evidence type="ECO:0000259" key="5">
    <source>
        <dbReference type="PROSITE" id="PS50102"/>
    </source>
</evidence>
<keyword evidence="2" id="KW-0479">Metal-binding</keyword>
<dbReference type="AlphaFoldDB" id="A0AAW2MPW6"/>
<sequence length="500" mass="55067">MVLSNKKLKQKLRAAKAEIIAASEAQHNLTDKDSGNLRDPESKASDPLKILSEAQRAKLSKRQKRRERSEQRSSEINKHREIGGDTEEKTEDGLRSGDVDVKKKKRKRDESEASENVKEKKQEQLNKKKKAKNKGKPRRRLEKGNSRTKCVSRMGVKLVQNNLLQRHVQPLRANLNPITVGLCGNKRVGYAKYDLSFSLIAEWQAVYSDSTSCTVTFLVQKRSGAIFKGIVGGIPYYSTEDDIRSYFEGCGTITNVDCMKFPDTGKFRGIAIMTFKTEAAAKRALALDGSDMGGLFLKIQPFKSTKVNKLPNFSPAVLEGYNRIYIGNLSWDVTEDDLRKLFSGCSITSIRFGEDKETGEFKGYGHVEFADNLSLNMALKLDQSIVCGRPVRISCAIAKKGTITKLKSTSKDNGLDSSKANPASKDQENASGKVDAVGKDQENGSSKVSAVGGDQENNSVVTAVSSKIRRRTCYECGEKGHLSSSCPKKQAAESVNAVAT</sequence>
<evidence type="ECO:0000259" key="6">
    <source>
        <dbReference type="PROSITE" id="PS50158"/>
    </source>
</evidence>
<dbReference type="GO" id="GO:0008270">
    <property type="term" value="F:zinc ion binding"/>
    <property type="evidence" value="ECO:0007669"/>
    <property type="project" value="UniProtKB-KW"/>
</dbReference>
<dbReference type="InterPro" id="IPR012677">
    <property type="entry name" value="Nucleotide-bd_a/b_plait_sf"/>
</dbReference>
<dbReference type="CDD" id="cd12271">
    <property type="entry name" value="RRM1_PHIP1"/>
    <property type="match status" value="1"/>
</dbReference>
<dbReference type="PANTHER" id="PTHR23236">
    <property type="entry name" value="EUKARYOTIC TRANSLATION INITIATION FACTOR 4B/4H"/>
    <property type="match status" value="1"/>
</dbReference>
<reference evidence="7" key="2">
    <citation type="journal article" date="2024" name="Plant">
        <title>Genomic evolution and insights into agronomic trait innovations of Sesamum species.</title>
        <authorList>
            <person name="Miao H."/>
            <person name="Wang L."/>
            <person name="Qu L."/>
            <person name="Liu H."/>
            <person name="Sun Y."/>
            <person name="Le M."/>
            <person name="Wang Q."/>
            <person name="Wei S."/>
            <person name="Zheng Y."/>
            <person name="Lin W."/>
            <person name="Duan Y."/>
            <person name="Cao H."/>
            <person name="Xiong S."/>
            <person name="Wang X."/>
            <person name="Wei L."/>
            <person name="Li C."/>
            <person name="Ma Q."/>
            <person name="Ju M."/>
            <person name="Zhao R."/>
            <person name="Li G."/>
            <person name="Mu C."/>
            <person name="Tian Q."/>
            <person name="Mei H."/>
            <person name="Zhang T."/>
            <person name="Gao T."/>
            <person name="Zhang H."/>
        </authorList>
    </citation>
    <scope>NUCLEOTIDE SEQUENCE</scope>
    <source>
        <strain evidence="7">KEN8</strain>
    </source>
</reference>
<dbReference type="InterPro" id="IPR034361">
    <property type="entry name" value="PHIP1_RRM1"/>
</dbReference>
<dbReference type="SMART" id="SM00360">
    <property type="entry name" value="RRM"/>
    <property type="match status" value="2"/>
</dbReference>
<dbReference type="CDD" id="cd12272">
    <property type="entry name" value="RRM2_PHIP1"/>
    <property type="match status" value="1"/>
</dbReference>
<evidence type="ECO:0000256" key="1">
    <source>
        <dbReference type="ARBA" id="ARBA00022884"/>
    </source>
</evidence>
<feature type="compositionally biased region" description="Basic and acidic residues" evidence="4">
    <location>
        <begin position="29"/>
        <end position="46"/>
    </location>
</feature>
<dbReference type="InterPro" id="IPR034362">
    <property type="entry name" value="PHIP1_RRM2"/>
</dbReference>
<feature type="compositionally biased region" description="Basic and acidic residues" evidence="4">
    <location>
        <begin position="108"/>
        <end position="126"/>
    </location>
</feature>
<dbReference type="SUPFAM" id="SSF54928">
    <property type="entry name" value="RNA-binding domain, RBD"/>
    <property type="match status" value="2"/>
</dbReference>
<feature type="compositionally biased region" description="Basic and acidic residues" evidence="4">
    <location>
        <begin position="67"/>
        <end position="101"/>
    </location>
</feature>
<organism evidence="7">
    <name type="scientific">Sesamum calycinum</name>
    <dbReference type="NCBI Taxonomy" id="2727403"/>
    <lineage>
        <taxon>Eukaryota</taxon>
        <taxon>Viridiplantae</taxon>
        <taxon>Streptophyta</taxon>
        <taxon>Embryophyta</taxon>
        <taxon>Tracheophyta</taxon>
        <taxon>Spermatophyta</taxon>
        <taxon>Magnoliopsida</taxon>
        <taxon>eudicotyledons</taxon>
        <taxon>Gunneridae</taxon>
        <taxon>Pentapetalae</taxon>
        <taxon>asterids</taxon>
        <taxon>lamiids</taxon>
        <taxon>Lamiales</taxon>
        <taxon>Pedaliaceae</taxon>
        <taxon>Sesamum</taxon>
    </lineage>
</organism>
<dbReference type="PANTHER" id="PTHR23236:SF24">
    <property type="entry name" value="PHRAGMOPLASTIN INTERACTING PROTEIN 1"/>
    <property type="match status" value="1"/>
</dbReference>
<gene>
    <name evidence="7" type="ORF">Scaly_2153200</name>
</gene>
<feature type="compositionally biased region" description="Polar residues" evidence="4">
    <location>
        <begin position="455"/>
        <end position="465"/>
    </location>
</feature>
<comment type="caution">
    <text evidence="7">The sequence shown here is derived from an EMBL/GenBank/DDBJ whole genome shotgun (WGS) entry which is preliminary data.</text>
</comment>
<feature type="region of interest" description="Disordered" evidence="4">
    <location>
        <begin position="478"/>
        <end position="500"/>
    </location>
</feature>
<dbReference type="InterPro" id="IPR036875">
    <property type="entry name" value="Znf_CCHC_sf"/>
</dbReference>
<accession>A0AAW2MPW6</accession>
<reference evidence="7" key="1">
    <citation type="submission" date="2020-06" db="EMBL/GenBank/DDBJ databases">
        <authorList>
            <person name="Li T."/>
            <person name="Hu X."/>
            <person name="Zhang T."/>
            <person name="Song X."/>
            <person name="Zhang H."/>
            <person name="Dai N."/>
            <person name="Sheng W."/>
            <person name="Hou X."/>
            <person name="Wei L."/>
        </authorList>
    </citation>
    <scope>NUCLEOTIDE SEQUENCE</scope>
    <source>
        <strain evidence="7">KEN8</strain>
        <tissue evidence="7">Leaf</tissue>
    </source>
</reference>
<dbReference type="PROSITE" id="PS50102">
    <property type="entry name" value="RRM"/>
    <property type="match status" value="2"/>
</dbReference>
<keyword evidence="2" id="KW-0863">Zinc-finger</keyword>
<feature type="domain" description="CCHC-type" evidence="6">
    <location>
        <begin position="473"/>
        <end position="488"/>
    </location>
</feature>
<dbReference type="SUPFAM" id="SSF57756">
    <property type="entry name" value="Retrovirus zinc finger-like domains"/>
    <property type="match status" value="1"/>
</dbReference>
<evidence type="ECO:0000256" key="3">
    <source>
        <dbReference type="PROSITE-ProRule" id="PRU00176"/>
    </source>
</evidence>
<evidence type="ECO:0000313" key="7">
    <source>
        <dbReference type="EMBL" id="KAL0332517.1"/>
    </source>
</evidence>
<dbReference type="PROSITE" id="PS50158">
    <property type="entry name" value="ZF_CCHC"/>
    <property type="match status" value="1"/>
</dbReference>
<feature type="region of interest" description="Disordered" evidence="4">
    <location>
        <begin position="23"/>
        <end position="148"/>
    </location>
</feature>
<dbReference type="InterPro" id="IPR001878">
    <property type="entry name" value="Znf_CCHC"/>
</dbReference>
<feature type="domain" description="RRM" evidence="5">
    <location>
        <begin position="322"/>
        <end position="398"/>
    </location>
</feature>
<dbReference type="Pfam" id="PF00098">
    <property type="entry name" value="zf-CCHC"/>
    <property type="match status" value="1"/>
</dbReference>
<dbReference type="EMBL" id="JACGWM010000013">
    <property type="protein sequence ID" value="KAL0332517.1"/>
    <property type="molecule type" value="Genomic_DNA"/>
</dbReference>
<feature type="domain" description="RRM" evidence="5">
    <location>
        <begin position="227"/>
        <end position="304"/>
    </location>
</feature>
<feature type="compositionally biased region" description="Basic residues" evidence="4">
    <location>
        <begin position="127"/>
        <end position="141"/>
    </location>
</feature>
<keyword evidence="2" id="KW-0862">Zinc</keyword>
<dbReference type="Pfam" id="PF00076">
    <property type="entry name" value="RRM_1"/>
    <property type="match status" value="2"/>
</dbReference>
<dbReference type="Gene3D" id="4.10.60.10">
    <property type="entry name" value="Zinc finger, CCHC-type"/>
    <property type="match status" value="1"/>
</dbReference>
<evidence type="ECO:0000256" key="2">
    <source>
        <dbReference type="PROSITE-ProRule" id="PRU00047"/>
    </source>
</evidence>
<dbReference type="GO" id="GO:0003723">
    <property type="term" value="F:RNA binding"/>
    <property type="evidence" value="ECO:0007669"/>
    <property type="project" value="UniProtKB-UniRule"/>
</dbReference>